<comment type="caution">
    <text evidence="2">The sequence shown here is derived from an EMBL/GenBank/DDBJ whole genome shotgun (WGS) entry which is preliminary data.</text>
</comment>
<feature type="domain" description="Methyltransferase type 11" evidence="1">
    <location>
        <begin position="46"/>
        <end position="138"/>
    </location>
</feature>
<proteinExistence type="predicted"/>
<dbReference type="PANTHER" id="PTHR43591:SF24">
    <property type="entry name" value="2-METHOXY-6-POLYPRENYL-1,4-BENZOQUINOL METHYLASE, MITOCHONDRIAL"/>
    <property type="match status" value="1"/>
</dbReference>
<dbReference type="Proteomes" id="UP001430455">
    <property type="component" value="Unassembled WGS sequence"/>
</dbReference>
<dbReference type="Gene3D" id="3.40.50.150">
    <property type="entry name" value="Vaccinia Virus protein VP39"/>
    <property type="match status" value="1"/>
</dbReference>
<keyword evidence="3" id="KW-1185">Reference proteome</keyword>
<reference evidence="2 3" key="1">
    <citation type="submission" date="2021-06" db="EMBL/GenBank/DDBJ databases">
        <title>Halomicroarcula sp. a new haloarchaeum isolated from saline soil.</title>
        <authorList>
            <person name="Duran-Viseras A."/>
            <person name="Sanchez-Porro C."/>
            <person name="Ventosa A."/>
        </authorList>
    </citation>
    <scope>NUCLEOTIDE SEQUENCE [LARGE SCALE GENOMIC DNA]</scope>
    <source>
        <strain evidence="2 3">F27</strain>
    </source>
</reference>
<sequence>MDQRDVVRSGYDEIAATYAAERDGEGRERSLVEELASALADGGRVLDAGCGAGTPAADVLAERHDVVALDISREQLQTARERVPSAGVVQGDLAHLPSPDDAFDAVVSYHAVIHVPREEHAAVFAEFERVLRPGGRLLAAVGSEPWVGENDDWLDTGERMAWSFYGVDRNRELLAEAGFEVTDVEEVPDELGGTFAIVEARV</sequence>
<keyword evidence="2" id="KW-0489">Methyltransferase</keyword>
<evidence type="ECO:0000313" key="2">
    <source>
        <dbReference type="EMBL" id="MBX0293531.1"/>
    </source>
</evidence>
<dbReference type="AlphaFoldDB" id="A0AAW4P703"/>
<dbReference type="PANTHER" id="PTHR43591">
    <property type="entry name" value="METHYLTRANSFERASE"/>
    <property type="match status" value="1"/>
</dbReference>
<organism evidence="2 3">
    <name type="scientific">Haloarcula nitratireducens</name>
    <dbReference type="NCBI Taxonomy" id="2487749"/>
    <lineage>
        <taxon>Archaea</taxon>
        <taxon>Methanobacteriati</taxon>
        <taxon>Methanobacteriota</taxon>
        <taxon>Stenosarchaea group</taxon>
        <taxon>Halobacteria</taxon>
        <taxon>Halobacteriales</taxon>
        <taxon>Haloarculaceae</taxon>
        <taxon>Haloarcula</taxon>
    </lineage>
</organism>
<gene>
    <name evidence="2" type="ORF">EGH23_01395</name>
</gene>
<dbReference type="RefSeq" id="WP_220578244.1">
    <property type="nucleotide sequence ID" value="NZ_RKLT01000001.1"/>
</dbReference>
<dbReference type="InterPro" id="IPR029063">
    <property type="entry name" value="SAM-dependent_MTases_sf"/>
</dbReference>
<name>A0AAW4P703_9EURY</name>
<dbReference type="Pfam" id="PF08241">
    <property type="entry name" value="Methyltransf_11"/>
    <property type="match status" value="1"/>
</dbReference>
<dbReference type="EMBL" id="RKLT01000001">
    <property type="protein sequence ID" value="MBX0293531.1"/>
    <property type="molecule type" value="Genomic_DNA"/>
</dbReference>
<evidence type="ECO:0000313" key="3">
    <source>
        <dbReference type="Proteomes" id="UP001430455"/>
    </source>
</evidence>
<protein>
    <submittedName>
        <fullName evidence="2">Class I SAM-dependent methyltransferase</fullName>
    </submittedName>
</protein>
<dbReference type="InterPro" id="IPR013216">
    <property type="entry name" value="Methyltransf_11"/>
</dbReference>
<dbReference type="GO" id="GO:0032259">
    <property type="term" value="P:methylation"/>
    <property type="evidence" value="ECO:0007669"/>
    <property type="project" value="UniProtKB-KW"/>
</dbReference>
<dbReference type="CDD" id="cd02440">
    <property type="entry name" value="AdoMet_MTases"/>
    <property type="match status" value="1"/>
</dbReference>
<accession>A0AAW4P703</accession>
<evidence type="ECO:0000259" key="1">
    <source>
        <dbReference type="Pfam" id="PF08241"/>
    </source>
</evidence>
<dbReference type="SUPFAM" id="SSF53335">
    <property type="entry name" value="S-adenosyl-L-methionine-dependent methyltransferases"/>
    <property type="match status" value="1"/>
</dbReference>
<dbReference type="GO" id="GO:0008757">
    <property type="term" value="F:S-adenosylmethionine-dependent methyltransferase activity"/>
    <property type="evidence" value="ECO:0007669"/>
    <property type="project" value="InterPro"/>
</dbReference>
<keyword evidence="2" id="KW-0808">Transferase</keyword>